<accession>A0ACC0GXV4</accession>
<proteinExistence type="predicted"/>
<evidence type="ECO:0000313" key="2">
    <source>
        <dbReference type="Proteomes" id="UP001060215"/>
    </source>
</evidence>
<name>A0ACC0GXV4_9ERIC</name>
<keyword evidence="2" id="KW-1185">Reference proteome</keyword>
<reference evidence="1 2" key="1">
    <citation type="journal article" date="2022" name="Plant J.">
        <title>Chromosome-level genome of Camellia lanceoleosa provides a valuable resource for understanding genome evolution and self-incompatibility.</title>
        <authorList>
            <person name="Gong W."/>
            <person name="Xiao S."/>
            <person name="Wang L."/>
            <person name="Liao Z."/>
            <person name="Chang Y."/>
            <person name="Mo W."/>
            <person name="Hu G."/>
            <person name="Li W."/>
            <person name="Zhao G."/>
            <person name="Zhu H."/>
            <person name="Hu X."/>
            <person name="Ji K."/>
            <person name="Xiang X."/>
            <person name="Song Q."/>
            <person name="Yuan D."/>
            <person name="Jin S."/>
            <person name="Zhang L."/>
        </authorList>
    </citation>
    <scope>NUCLEOTIDE SEQUENCE [LARGE SCALE GENOMIC DNA]</scope>
    <source>
        <strain evidence="1">SQ_2022a</strain>
    </source>
</reference>
<dbReference type="Proteomes" id="UP001060215">
    <property type="component" value="Chromosome 7"/>
</dbReference>
<evidence type="ECO:0000313" key="1">
    <source>
        <dbReference type="EMBL" id="KAI8006033.1"/>
    </source>
</evidence>
<protein>
    <submittedName>
        <fullName evidence="1">Uncharacterized protein</fullName>
    </submittedName>
</protein>
<comment type="caution">
    <text evidence="1">The sequence shown here is derived from an EMBL/GenBank/DDBJ whole genome shotgun (WGS) entry which is preliminary data.</text>
</comment>
<dbReference type="EMBL" id="CM045764">
    <property type="protein sequence ID" value="KAI8006033.1"/>
    <property type="molecule type" value="Genomic_DNA"/>
</dbReference>
<organism evidence="1 2">
    <name type="scientific">Camellia lanceoleosa</name>
    <dbReference type="NCBI Taxonomy" id="1840588"/>
    <lineage>
        <taxon>Eukaryota</taxon>
        <taxon>Viridiplantae</taxon>
        <taxon>Streptophyta</taxon>
        <taxon>Embryophyta</taxon>
        <taxon>Tracheophyta</taxon>
        <taxon>Spermatophyta</taxon>
        <taxon>Magnoliopsida</taxon>
        <taxon>eudicotyledons</taxon>
        <taxon>Gunneridae</taxon>
        <taxon>Pentapetalae</taxon>
        <taxon>asterids</taxon>
        <taxon>Ericales</taxon>
        <taxon>Theaceae</taxon>
        <taxon>Camellia</taxon>
    </lineage>
</organism>
<gene>
    <name evidence="1" type="ORF">LOK49_LG07G01409</name>
</gene>
<sequence length="193" mass="20950">MAEGGEDGHGEGRRMAEGGDGTARRHHCDEEGGSFSASQAQSEASLSLDNHSIQGVYTAQGQARPNFPMGSNYVQGIYTALGQARPNFPMGSNYVEGVYTAQGQARPHFPMGSNYVEGHGRAIYMSQCQSQSRLESQSQPPFAMGRTCVHDVIYPTYDVLPSQVLTTGFARQKQTQTDPDRIQLGNLLNIETC</sequence>